<name>A0ACC1RAN4_9HYPO</name>
<organism evidence="1 2">
    <name type="scientific">Fusarium decemcellulare</name>
    <dbReference type="NCBI Taxonomy" id="57161"/>
    <lineage>
        <taxon>Eukaryota</taxon>
        <taxon>Fungi</taxon>
        <taxon>Dikarya</taxon>
        <taxon>Ascomycota</taxon>
        <taxon>Pezizomycotina</taxon>
        <taxon>Sordariomycetes</taxon>
        <taxon>Hypocreomycetidae</taxon>
        <taxon>Hypocreales</taxon>
        <taxon>Nectriaceae</taxon>
        <taxon>Fusarium</taxon>
        <taxon>Fusarium decemcellulare species complex</taxon>
    </lineage>
</organism>
<proteinExistence type="predicted"/>
<gene>
    <name evidence="1" type="ORF">NM208_g17179</name>
</gene>
<keyword evidence="2" id="KW-1185">Reference proteome</keyword>
<evidence type="ECO:0000313" key="2">
    <source>
        <dbReference type="Proteomes" id="UP001148629"/>
    </source>
</evidence>
<dbReference type="Proteomes" id="UP001148629">
    <property type="component" value="Unassembled WGS sequence"/>
</dbReference>
<sequence length="135" mass="14533">MASPTPPEERPRSQDISAPEIPQKPQESAGAQETPAEDVPGVRFSSAVEEISPTKPVVPEPSSSNPDDRDQSSPFTEVTADQLKAFTKSLHGRPLQELRLNNCQFEAFSLPPSRVCASCPSFAIVALDRACSSVK</sequence>
<protein>
    <submittedName>
        <fullName evidence="1">Uncharacterized protein</fullName>
    </submittedName>
</protein>
<accession>A0ACC1RAN4</accession>
<reference evidence="1" key="1">
    <citation type="submission" date="2022-08" db="EMBL/GenBank/DDBJ databases">
        <title>Genome Sequence of Fusarium decemcellulare.</title>
        <authorList>
            <person name="Buettner E."/>
        </authorList>
    </citation>
    <scope>NUCLEOTIDE SEQUENCE</scope>
    <source>
        <strain evidence="1">Babe19</strain>
    </source>
</reference>
<dbReference type="EMBL" id="JANRMS010005956">
    <property type="protein sequence ID" value="KAJ3500285.1"/>
    <property type="molecule type" value="Genomic_DNA"/>
</dbReference>
<evidence type="ECO:0000313" key="1">
    <source>
        <dbReference type="EMBL" id="KAJ3500285.1"/>
    </source>
</evidence>
<comment type="caution">
    <text evidence="1">The sequence shown here is derived from an EMBL/GenBank/DDBJ whole genome shotgun (WGS) entry which is preliminary data.</text>
</comment>